<evidence type="ECO:0000256" key="1">
    <source>
        <dbReference type="ARBA" id="ARBA00023015"/>
    </source>
</evidence>
<dbReference type="InterPro" id="IPR001647">
    <property type="entry name" value="HTH_TetR"/>
</dbReference>
<feature type="DNA-binding region" description="H-T-H motif" evidence="4">
    <location>
        <begin position="31"/>
        <end position="50"/>
    </location>
</feature>
<feature type="domain" description="HTH tetR-type" evidence="5">
    <location>
        <begin position="8"/>
        <end position="68"/>
    </location>
</feature>
<comment type="caution">
    <text evidence="6">The sequence shown here is derived from an EMBL/GenBank/DDBJ whole genome shotgun (WGS) entry which is preliminary data.</text>
</comment>
<keyword evidence="3" id="KW-0804">Transcription</keyword>
<keyword evidence="1" id="KW-0805">Transcription regulation</keyword>
<dbReference type="InterPro" id="IPR054126">
    <property type="entry name" value="CprB_TetR_C"/>
</dbReference>
<dbReference type="Pfam" id="PF21935">
    <property type="entry name" value="TetR_C_45"/>
    <property type="match status" value="1"/>
</dbReference>
<gene>
    <name evidence="6" type="ORF">WKI68_12105</name>
</gene>
<dbReference type="Proteomes" id="UP001382904">
    <property type="component" value="Unassembled WGS sequence"/>
</dbReference>
<dbReference type="PROSITE" id="PS01081">
    <property type="entry name" value="HTH_TETR_1"/>
    <property type="match status" value="1"/>
</dbReference>
<proteinExistence type="predicted"/>
<dbReference type="InterPro" id="IPR023772">
    <property type="entry name" value="DNA-bd_HTH_TetR-type_CS"/>
</dbReference>
<dbReference type="PANTHER" id="PTHR30055">
    <property type="entry name" value="HTH-TYPE TRANSCRIPTIONAL REGULATOR RUTR"/>
    <property type="match status" value="1"/>
</dbReference>
<evidence type="ECO:0000256" key="3">
    <source>
        <dbReference type="ARBA" id="ARBA00023163"/>
    </source>
</evidence>
<dbReference type="InterPro" id="IPR050109">
    <property type="entry name" value="HTH-type_TetR-like_transc_reg"/>
</dbReference>
<keyword evidence="2 4" id="KW-0238">DNA-binding</keyword>
<reference evidence="6 7" key="1">
    <citation type="submission" date="2024-03" db="EMBL/GenBank/DDBJ databases">
        <title>Novel Streptomyces species of biotechnological and ecological value are a feature of Machair soil.</title>
        <authorList>
            <person name="Prole J.R."/>
            <person name="Goodfellow M."/>
            <person name="Allenby N."/>
            <person name="Ward A.C."/>
        </authorList>
    </citation>
    <scope>NUCLEOTIDE SEQUENCE [LARGE SCALE GENOMIC DNA]</scope>
    <source>
        <strain evidence="6 7">MS1.HAVA.3</strain>
    </source>
</reference>
<evidence type="ECO:0000313" key="6">
    <source>
        <dbReference type="EMBL" id="MEJ8642008.1"/>
    </source>
</evidence>
<evidence type="ECO:0000256" key="4">
    <source>
        <dbReference type="PROSITE-ProRule" id="PRU00335"/>
    </source>
</evidence>
<name>A0ABU8U482_9ACTN</name>
<dbReference type="Gene3D" id="1.10.357.10">
    <property type="entry name" value="Tetracycline Repressor, domain 2"/>
    <property type="match status" value="1"/>
</dbReference>
<dbReference type="InterPro" id="IPR036271">
    <property type="entry name" value="Tet_transcr_reg_TetR-rel_C_sf"/>
</dbReference>
<dbReference type="SUPFAM" id="SSF46689">
    <property type="entry name" value="Homeodomain-like"/>
    <property type="match status" value="1"/>
</dbReference>
<protein>
    <submittedName>
        <fullName evidence="6">ScbR family autoregulator-binding transcription factor</fullName>
    </submittedName>
</protein>
<sequence>MAQQDRAIRTRQLILQAAGVIFAERGYEGATIKDVYDSVGVTKGAFYFHFASKKELAEAVLGAQVGDAGFPLVPRALKLQELVDAGMVFAHTLTHDPILQASIRLSMDPSTPDVDRRRPFQAWIDQNRRALDDALERGEMHPHVDVAEIAHLLVGAFSGVQLLSQAMTDRKDLEERISILLTNLLPAFAVPGILAKVDMSPGRGARVLAEMQQLLSPSCC</sequence>
<dbReference type="PANTHER" id="PTHR30055:SF234">
    <property type="entry name" value="HTH-TYPE TRANSCRIPTIONAL REGULATOR BETI"/>
    <property type="match status" value="1"/>
</dbReference>
<dbReference type="PROSITE" id="PS50977">
    <property type="entry name" value="HTH_TETR_2"/>
    <property type="match status" value="1"/>
</dbReference>
<keyword evidence="7" id="KW-1185">Reference proteome</keyword>
<evidence type="ECO:0000256" key="2">
    <source>
        <dbReference type="ARBA" id="ARBA00023125"/>
    </source>
</evidence>
<evidence type="ECO:0000259" key="5">
    <source>
        <dbReference type="PROSITE" id="PS50977"/>
    </source>
</evidence>
<dbReference type="InterPro" id="IPR009057">
    <property type="entry name" value="Homeodomain-like_sf"/>
</dbReference>
<dbReference type="PRINTS" id="PR00455">
    <property type="entry name" value="HTHTETR"/>
</dbReference>
<organism evidence="6 7">
    <name type="scientific">Streptomyces caledonius</name>
    <dbReference type="NCBI Taxonomy" id="3134107"/>
    <lineage>
        <taxon>Bacteria</taxon>
        <taxon>Bacillati</taxon>
        <taxon>Actinomycetota</taxon>
        <taxon>Actinomycetes</taxon>
        <taxon>Kitasatosporales</taxon>
        <taxon>Streptomycetaceae</taxon>
        <taxon>Streptomyces</taxon>
    </lineage>
</organism>
<dbReference type="EMBL" id="JBBKAM010000002">
    <property type="protein sequence ID" value="MEJ8642008.1"/>
    <property type="molecule type" value="Genomic_DNA"/>
</dbReference>
<dbReference type="SUPFAM" id="SSF48498">
    <property type="entry name" value="Tetracyclin repressor-like, C-terminal domain"/>
    <property type="match status" value="1"/>
</dbReference>
<accession>A0ABU8U482</accession>
<evidence type="ECO:0000313" key="7">
    <source>
        <dbReference type="Proteomes" id="UP001382904"/>
    </source>
</evidence>
<dbReference type="InterPro" id="IPR047923">
    <property type="entry name" value="ArpA-like"/>
</dbReference>
<dbReference type="NCBIfam" id="NF041196">
    <property type="entry name" value="ScbR_bind_reg"/>
    <property type="match status" value="1"/>
</dbReference>
<dbReference type="Pfam" id="PF00440">
    <property type="entry name" value="TetR_N"/>
    <property type="match status" value="1"/>
</dbReference>